<name>A0ABW0LMW7_9BACI</name>
<evidence type="ECO:0000256" key="1">
    <source>
        <dbReference type="ARBA" id="ARBA00004651"/>
    </source>
</evidence>
<evidence type="ECO:0000256" key="2">
    <source>
        <dbReference type="ARBA" id="ARBA00022448"/>
    </source>
</evidence>
<dbReference type="RefSeq" id="WP_382353926.1">
    <property type="nucleotide sequence ID" value="NZ_JBHSMC010000023.1"/>
</dbReference>
<sequence>MDFIGAYSAGNLTYLLKGFLVTLEVAFFSIVLSFIFGSILGILRYSKIPVFSKIVAIVVEAIRNLPLILIIFLTYFGLPEIGISMSVKVAAIVALTVFESAMISEIVRSGLNSIDKGQIEAARASGLTYLRTMWHIILPQALKRMIPPLVSQFIALLKDTSLAIIIALPELLHNAQGIYAGPNGSRYIIPIYILVALMYFVVNYALSLISRALEKRLDTDKRSGGTGSRRKLINKKETVPENISY</sequence>
<dbReference type="PANTHER" id="PTHR30614:SF41">
    <property type="entry name" value="INNER MEMBRANE AMINO-ACID ABC TRANSPORTER PERMEASE PROTEIN YHDY"/>
    <property type="match status" value="1"/>
</dbReference>
<evidence type="ECO:0000256" key="5">
    <source>
        <dbReference type="ARBA" id="ARBA00022989"/>
    </source>
</evidence>
<evidence type="ECO:0000256" key="7">
    <source>
        <dbReference type="RuleBase" id="RU363032"/>
    </source>
</evidence>
<dbReference type="CDD" id="cd06261">
    <property type="entry name" value="TM_PBP2"/>
    <property type="match status" value="1"/>
</dbReference>
<evidence type="ECO:0000313" key="9">
    <source>
        <dbReference type="EMBL" id="MFC5466222.1"/>
    </source>
</evidence>
<proteinExistence type="inferred from homology"/>
<keyword evidence="6 7" id="KW-0472">Membrane</keyword>
<feature type="transmembrane region" description="Helical" evidence="7">
    <location>
        <begin position="81"/>
        <end position="98"/>
    </location>
</feature>
<keyword evidence="10" id="KW-1185">Reference proteome</keyword>
<comment type="similarity">
    <text evidence="7">Belongs to the binding-protein-dependent transport system permease family.</text>
</comment>
<dbReference type="NCBIfam" id="TIGR01726">
    <property type="entry name" value="HEQRo_perm_3TM"/>
    <property type="match status" value="1"/>
</dbReference>
<dbReference type="PANTHER" id="PTHR30614">
    <property type="entry name" value="MEMBRANE COMPONENT OF AMINO ACID ABC TRANSPORTER"/>
    <property type="match status" value="1"/>
</dbReference>
<accession>A0ABW0LMW7</accession>
<evidence type="ECO:0000259" key="8">
    <source>
        <dbReference type="PROSITE" id="PS50928"/>
    </source>
</evidence>
<feature type="transmembrane region" description="Helical" evidence="7">
    <location>
        <begin position="54"/>
        <end position="75"/>
    </location>
</feature>
<organism evidence="9 10">
    <name type="scientific">Lederbergia graminis</name>
    <dbReference type="NCBI Taxonomy" id="735518"/>
    <lineage>
        <taxon>Bacteria</taxon>
        <taxon>Bacillati</taxon>
        <taxon>Bacillota</taxon>
        <taxon>Bacilli</taxon>
        <taxon>Bacillales</taxon>
        <taxon>Bacillaceae</taxon>
        <taxon>Lederbergia</taxon>
    </lineage>
</organism>
<dbReference type="PROSITE" id="PS50928">
    <property type="entry name" value="ABC_TM1"/>
    <property type="match status" value="1"/>
</dbReference>
<dbReference type="Proteomes" id="UP001596147">
    <property type="component" value="Unassembled WGS sequence"/>
</dbReference>
<gene>
    <name evidence="9" type="ORF">ACFPM4_16005</name>
</gene>
<dbReference type="InterPro" id="IPR035906">
    <property type="entry name" value="MetI-like_sf"/>
</dbReference>
<reference evidence="10" key="1">
    <citation type="journal article" date="2019" name="Int. J. Syst. Evol. Microbiol.">
        <title>The Global Catalogue of Microorganisms (GCM) 10K type strain sequencing project: providing services to taxonomists for standard genome sequencing and annotation.</title>
        <authorList>
            <consortium name="The Broad Institute Genomics Platform"/>
            <consortium name="The Broad Institute Genome Sequencing Center for Infectious Disease"/>
            <person name="Wu L."/>
            <person name="Ma J."/>
        </authorList>
    </citation>
    <scope>NUCLEOTIDE SEQUENCE [LARGE SCALE GENOMIC DNA]</scope>
    <source>
        <strain evidence="10">CGMCC 1.12237</strain>
    </source>
</reference>
<keyword evidence="5 7" id="KW-1133">Transmembrane helix</keyword>
<dbReference type="Pfam" id="PF00528">
    <property type="entry name" value="BPD_transp_1"/>
    <property type="match status" value="1"/>
</dbReference>
<dbReference type="Gene3D" id="1.10.3720.10">
    <property type="entry name" value="MetI-like"/>
    <property type="match status" value="1"/>
</dbReference>
<feature type="transmembrane region" description="Helical" evidence="7">
    <location>
        <begin position="20"/>
        <end position="42"/>
    </location>
</feature>
<evidence type="ECO:0000256" key="6">
    <source>
        <dbReference type="ARBA" id="ARBA00023136"/>
    </source>
</evidence>
<keyword evidence="4 7" id="KW-0812">Transmembrane</keyword>
<protein>
    <submittedName>
        <fullName evidence="9">Amino acid ABC transporter permease</fullName>
    </submittedName>
</protein>
<feature type="domain" description="ABC transmembrane type-1" evidence="8">
    <location>
        <begin position="19"/>
        <end position="210"/>
    </location>
</feature>
<dbReference type="InterPro" id="IPR010065">
    <property type="entry name" value="AA_ABC_transptr_permease_3TM"/>
</dbReference>
<dbReference type="InterPro" id="IPR043429">
    <property type="entry name" value="ArtM/GltK/GlnP/TcyL/YhdX-like"/>
</dbReference>
<evidence type="ECO:0000256" key="3">
    <source>
        <dbReference type="ARBA" id="ARBA00022475"/>
    </source>
</evidence>
<keyword evidence="3" id="KW-1003">Cell membrane</keyword>
<dbReference type="SUPFAM" id="SSF161098">
    <property type="entry name" value="MetI-like"/>
    <property type="match status" value="1"/>
</dbReference>
<dbReference type="InterPro" id="IPR000515">
    <property type="entry name" value="MetI-like"/>
</dbReference>
<evidence type="ECO:0000313" key="10">
    <source>
        <dbReference type="Proteomes" id="UP001596147"/>
    </source>
</evidence>
<evidence type="ECO:0000256" key="4">
    <source>
        <dbReference type="ARBA" id="ARBA00022692"/>
    </source>
</evidence>
<feature type="transmembrane region" description="Helical" evidence="7">
    <location>
        <begin position="187"/>
        <end position="206"/>
    </location>
</feature>
<keyword evidence="2 7" id="KW-0813">Transport</keyword>
<comment type="caution">
    <text evidence="9">The sequence shown here is derived from an EMBL/GenBank/DDBJ whole genome shotgun (WGS) entry which is preliminary data.</text>
</comment>
<comment type="subcellular location">
    <subcellularLocation>
        <location evidence="1 7">Cell membrane</location>
        <topology evidence="1 7">Multi-pass membrane protein</topology>
    </subcellularLocation>
</comment>
<dbReference type="EMBL" id="JBHSMC010000023">
    <property type="protein sequence ID" value="MFC5466222.1"/>
    <property type="molecule type" value="Genomic_DNA"/>
</dbReference>
<feature type="transmembrane region" description="Helical" evidence="7">
    <location>
        <begin position="149"/>
        <end position="167"/>
    </location>
</feature>